<dbReference type="GO" id="GO:0044773">
    <property type="term" value="P:mitotic DNA damage checkpoint signaling"/>
    <property type="evidence" value="ECO:0007669"/>
    <property type="project" value="TreeGrafter"/>
</dbReference>
<evidence type="ECO:0000313" key="4">
    <source>
        <dbReference type="Proteomes" id="UP000654075"/>
    </source>
</evidence>
<dbReference type="SMART" id="SM00219">
    <property type="entry name" value="TyrKc"/>
    <property type="match status" value="1"/>
</dbReference>
<evidence type="ECO:0000256" key="1">
    <source>
        <dbReference type="SAM" id="MobiDB-lite"/>
    </source>
</evidence>
<sequence>MAPLPLPDAYDPVTDTGRWTYLGLLGEGGLAVVHRALDVTGRHDGEVALKVLRSTAQPVHAFELHREAQWSLTRLHNAQHPKFDASGSSIFARYLEDHTGFDCLVPLVVPSGNSQAVFEARRKRLEADGFDWSKLQGQFSKSRPYVVMELVEGKALHWEIGGRSAQGGAISTFSPEDRGAILAQLAEACEYLASHSLVHRDLRACNVQLCRRTPMCQVKVLDLGVTVFADPHLRHSANPAVRVFAGRTLQAGYDWLPPEVCTGGLNFELPVHSFDMFSLGVLWLQLLVGRTTTREALGHLADGQSWSEVAARLSGMSPDVAGSTAAPALLGKLLGPALGRPSAEKVLALFRRPSARGGGKAASRRPRQQPAVAESKLASGSAASQPRGSSSPQLTPPPLTAKTLADTPPPPFGSLESAEEALQCMADEVADLLRGLQVSDLDSSRPKRRRKQCLQRPSADMPCSVQEDAHQKWLQEKAALLLAQVESCRKQAAALAGLKA</sequence>
<dbReference type="Gene3D" id="3.30.200.20">
    <property type="entry name" value="Phosphorylase Kinase, domain 1"/>
    <property type="match status" value="1"/>
</dbReference>
<dbReference type="Gene3D" id="1.10.510.10">
    <property type="entry name" value="Transferase(Phosphotransferase) domain 1"/>
    <property type="match status" value="1"/>
</dbReference>
<proteinExistence type="predicted"/>
<dbReference type="OrthoDB" id="447771at2759"/>
<reference evidence="3" key="1">
    <citation type="submission" date="2021-02" db="EMBL/GenBank/DDBJ databases">
        <authorList>
            <person name="Dougan E. K."/>
            <person name="Rhodes N."/>
            <person name="Thang M."/>
            <person name="Chan C."/>
        </authorList>
    </citation>
    <scope>NUCLEOTIDE SEQUENCE</scope>
</reference>
<dbReference type="Pfam" id="PF00069">
    <property type="entry name" value="Pkinase"/>
    <property type="match status" value="1"/>
</dbReference>
<feature type="region of interest" description="Disordered" evidence="1">
    <location>
        <begin position="355"/>
        <end position="415"/>
    </location>
</feature>
<dbReference type="Proteomes" id="UP000654075">
    <property type="component" value="Unassembled WGS sequence"/>
</dbReference>
<dbReference type="InterPro" id="IPR020635">
    <property type="entry name" value="Tyr_kinase_cat_dom"/>
</dbReference>
<dbReference type="PANTHER" id="PTHR44167:SF24">
    <property type="entry name" value="SERINE_THREONINE-PROTEIN KINASE CHK2"/>
    <property type="match status" value="1"/>
</dbReference>
<dbReference type="SUPFAM" id="SSF56112">
    <property type="entry name" value="Protein kinase-like (PK-like)"/>
    <property type="match status" value="1"/>
</dbReference>
<evidence type="ECO:0000259" key="2">
    <source>
        <dbReference type="PROSITE" id="PS50011"/>
    </source>
</evidence>
<dbReference type="PANTHER" id="PTHR44167">
    <property type="entry name" value="OVARIAN-SPECIFIC SERINE/THREONINE-PROTEIN KINASE LOK-RELATED"/>
    <property type="match status" value="1"/>
</dbReference>
<organism evidence="3 4">
    <name type="scientific">Polarella glacialis</name>
    <name type="common">Dinoflagellate</name>
    <dbReference type="NCBI Taxonomy" id="89957"/>
    <lineage>
        <taxon>Eukaryota</taxon>
        <taxon>Sar</taxon>
        <taxon>Alveolata</taxon>
        <taxon>Dinophyceae</taxon>
        <taxon>Suessiales</taxon>
        <taxon>Suessiaceae</taxon>
        <taxon>Polarella</taxon>
    </lineage>
</organism>
<dbReference type="GO" id="GO:0005634">
    <property type="term" value="C:nucleus"/>
    <property type="evidence" value="ECO:0007669"/>
    <property type="project" value="TreeGrafter"/>
</dbReference>
<keyword evidence="4" id="KW-1185">Reference proteome</keyword>
<comment type="caution">
    <text evidence="3">The sequence shown here is derived from an EMBL/GenBank/DDBJ whole genome shotgun (WGS) entry which is preliminary data.</text>
</comment>
<dbReference type="EMBL" id="CAJNNV010030619">
    <property type="protein sequence ID" value="CAE8633077.1"/>
    <property type="molecule type" value="Genomic_DNA"/>
</dbReference>
<dbReference type="GO" id="GO:0004674">
    <property type="term" value="F:protein serine/threonine kinase activity"/>
    <property type="evidence" value="ECO:0007669"/>
    <property type="project" value="TreeGrafter"/>
</dbReference>
<dbReference type="InterPro" id="IPR011009">
    <property type="entry name" value="Kinase-like_dom_sf"/>
</dbReference>
<gene>
    <name evidence="3" type="ORF">PGLA1383_LOCUS48991</name>
</gene>
<name>A0A813H595_POLGL</name>
<dbReference type="InterPro" id="IPR000719">
    <property type="entry name" value="Prot_kinase_dom"/>
</dbReference>
<dbReference type="PROSITE" id="PS50011">
    <property type="entry name" value="PROTEIN_KINASE_DOM"/>
    <property type="match status" value="1"/>
</dbReference>
<accession>A0A813H595</accession>
<dbReference type="GO" id="GO:0005524">
    <property type="term" value="F:ATP binding"/>
    <property type="evidence" value="ECO:0007669"/>
    <property type="project" value="InterPro"/>
</dbReference>
<protein>
    <recommendedName>
        <fullName evidence="2">Protein kinase domain-containing protein</fullName>
    </recommendedName>
</protein>
<evidence type="ECO:0000313" key="3">
    <source>
        <dbReference type="EMBL" id="CAE8633077.1"/>
    </source>
</evidence>
<feature type="non-terminal residue" evidence="3">
    <location>
        <position position="1"/>
    </location>
</feature>
<dbReference type="AlphaFoldDB" id="A0A813H595"/>
<dbReference type="GO" id="GO:0004713">
    <property type="term" value="F:protein tyrosine kinase activity"/>
    <property type="evidence" value="ECO:0007669"/>
    <property type="project" value="InterPro"/>
</dbReference>
<feature type="domain" description="Protein kinase" evidence="2">
    <location>
        <begin position="19"/>
        <end position="355"/>
    </location>
</feature>